<sequence>MSRIFEEIKEAKALDANSGNFELLYLYSYENISIGEELELAQELINEILLIYNEDNFKFNSSLEKIPLIYYMNSISNKLNLLVKEDIIEEKWLIELTNNLIYKGERPWEVKLGLILAKNYLPNEKLLEVVQTFSKSGEYIFYLLNTIRNLKGYNSYLFNLAKNSKGVVKVFAITNMEMIKDDIILYLLEDGYKDDEYEDFLISYIFTGIKLENYMKNIDKENLERFSSLLCNYLRGQEYSNLNAKHEFLERYIPKVFEIGEDFYSLEALLLMKQAIVDDKGINSNNPNLEYYITEFLEKKTWEKIFLDGMKEGKGYCKSIILMADFYEYELDFNDFVPYLNADPKDYEGYYYVINSGNKEDILKLLEFFKKNFNIEELTRNPEDITKDMLDSHYLDEMVFTLVLKGSRILYPKGKEIALNGISAKTNDCRNEAIKTLRRYKDKLTKKDLDLIGKAYDNEPNYELKEKLERLLYKGNNEKKENIIIDKLKIDEHVGDIYILSTNVAGSQFRSRRFLEEELEKSNLFYLQIEEDNPYDDRAIKIAGESGFVIGFISRCDNFILKNLLKGGKYLFCKIKEYDLEKNHIRIRVYLSYRDVIESINDTILMINGENTGGFIN</sequence>
<organism evidence="4 5">
    <name type="scientific">Clostridium vincentii</name>
    <dbReference type="NCBI Taxonomy" id="52704"/>
    <lineage>
        <taxon>Bacteria</taxon>
        <taxon>Bacillati</taxon>
        <taxon>Bacillota</taxon>
        <taxon>Clostridia</taxon>
        <taxon>Eubacteriales</taxon>
        <taxon>Clostridiaceae</taxon>
        <taxon>Clostridium</taxon>
    </lineage>
</organism>
<dbReference type="AlphaFoldDB" id="A0A2T0BBL4"/>
<gene>
    <name evidence="4" type="ORF">CLVI_26080</name>
</gene>
<feature type="domain" description="HIRAN" evidence="3">
    <location>
        <begin position="497"/>
        <end position="597"/>
    </location>
</feature>
<protein>
    <recommendedName>
        <fullName evidence="3">HIRAN domain-containing protein</fullName>
    </recommendedName>
</protein>
<evidence type="ECO:0000256" key="1">
    <source>
        <dbReference type="ARBA" id="ARBA00022723"/>
    </source>
</evidence>
<evidence type="ECO:0000313" key="5">
    <source>
        <dbReference type="Proteomes" id="UP000239471"/>
    </source>
</evidence>
<name>A0A2T0BBL4_9CLOT</name>
<dbReference type="GO" id="GO:0008270">
    <property type="term" value="F:zinc ion binding"/>
    <property type="evidence" value="ECO:0007669"/>
    <property type="project" value="InterPro"/>
</dbReference>
<keyword evidence="2" id="KW-0378">Hydrolase</keyword>
<dbReference type="Gene3D" id="3.30.70.2330">
    <property type="match status" value="1"/>
</dbReference>
<dbReference type="GO" id="GO:0016818">
    <property type="term" value="F:hydrolase activity, acting on acid anhydrides, in phosphorus-containing anhydrides"/>
    <property type="evidence" value="ECO:0007669"/>
    <property type="project" value="InterPro"/>
</dbReference>
<proteinExistence type="predicted"/>
<dbReference type="Pfam" id="PF08797">
    <property type="entry name" value="HIRAN"/>
    <property type="match status" value="1"/>
</dbReference>
<dbReference type="GO" id="GO:0003676">
    <property type="term" value="F:nucleic acid binding"/>
    <property type="evidence" value="ECO:0007669"/>
    <property type="project" value="InterPro"/>
</dbReference>
<dbReference type="SMART" id="SM00910">
    <property type="entry name" value="HIRAN"/>
    <property type="match status" value="1"/>
</dbReference>
<accession>A0A2T0BBL4</accession>
<dbReference type="Proteomes" id="UP000239471">
    <property type="component" value="Unassembled WGS sequence"/>
</dbReference>
<keyword evidence="5" id="KW-1185">Reference proteome</keyword>
<dbReference type="RefSeq" id="WP_106060528.1">
    <property type="nucleotide sequence ID" value="NZ_PVXQ01000032.1"/>
</dbReference>
<evidence type="ECO:0000256" key="2">
    <source>
        <dbReference type="ARBA" id="ARBA00022801"/>
    </source>
</evidence>
<dbReference type="EMBL" id="PVXQ01000032">
    <property type="protein sequence ID" value="PRR81289.1"/>
    <property type="molecule type" value="Genomic_DNA"/>
</dbReference>
<dbReference type="OrthoDB" id="1650885at2"/>
<evidence type="ECO:0000259" key="3">
    <source>
        <dbReference type="SMART" id="SM00910"/>
    </source>
</evidence>
<reference evidence="4 5" key="1">
    <citation type="submission" date="2018-03" db="EMBL/GenBank/DDBJ databases">
        <title>Genome sequence of Clostridium vincentii DSM 10228.</title>
        <authorList>
            <person name="Poehlein A."/>
            <person name="Daniel R."/>
        </authorList>
    </citation>
    <scope>NUCLEOTIDE SEQUENCE [LARGE SCALE GENOMIC DNA]</scope>
    <source>
        <strain evidence="4 5">DSM 10228</strain>
    </source>
</reference>
<comment type="caution">
    <text evidence="4">The sequence shown here is derived from an EMBL/GenBank/DDBJ whole genome shotgun (WGS) entry which is preliminary data.</text>
</comment>
<keyword evidence="1" id="KW-0479">Metal-binding</keyword>
<dbReference type="InterPro" id="IPR014905">
    <property type="entry name" value="HIRAN"/>
</dbReference>
<evidence type="ECO:0000313" key="4">
    <source>
        <dbReference type="EMBL" id="PRR81289.1"/>
    </source>
</evidence>